<proteinExistence type="predicted"/>
<organism evidence="1 2">
    <name type="scientific">Candidatus Schekmanbacteria bacterium RBG_16_38_10</name>
    <dbReference type="NCBI Taxonomy" id="1817879"/>
    <lineage>
        <taxon>Bacteria</taxon>
        <taxon>Candidatus Schekmaniibacteriota</taxon>
    </lineage>
</organism>
<dbReference type="Proteomes" id="UP000178797">
    <property type="component" value="Unassembled WGS sequence"/>
</dbReference>
<dbReference type="PANTHER" id="PTHR43861:SF6">
    <property type="entry name" value="METHYLTRANSFERASE TYPE 11"/>
    <property type="match status" value="1"/>
</dbReference>
<accession>A0A1F7RXE1</accession>
<evidence type="ECO:0000313" key="2">
    <source>
        <dbReference type="Proteomes" id="UP000178797"/>
    </source>
</evidence>
<dbReference type="Gene3D" id="3.40.50.150">
    <property type="entry name" value="Vaccinia Virus protein VP39"/>
    <property type="match status" value="1"/>
</dbReference>
<dbReference type="InterPro" id="IPR029063">
    <property type="entry name" value="SAM-dependent_MTases_sf"/>
</dbReference>
<gene>
    <name evidence="1" type="ORF">A2W05_09705</name>
</gene>
<dbReference type="EMBL" id="MGDE01000104">
    <property type="protein sequence ID" value="OGL46121.1"/>
    <property type="molecule type" value="Genomic_DNA"/>
</dbReference>
<dbReference type="AlphaFoldDB" id="A0A1F7RXE1"/>
<sequence>MDFDTANMNSNFNKILYLIYAKSPLQKKKLAKYLSKQDERFFVDAEEFATNYLNYLIDENISLEYVVDAYLKMCTDMLKSQIKFMKTGCYPVELSKDAFETVYSNETEMKSYMIGLALSQFLWESHFKIYNTFESYLQKSKEHIHSYLEIGPGHGLFLNKAINYLGVNTSITVVDVSPISTNITKSIIKYFHPDRDNIIFYNMDMLEIDLAYQYDFIMMGEVIEHVNSPEKLLNKLNNLLVPNGRAFISTCVNCPAIDHVYHFHTVDEIRNMFSKCGFAIEEEQILPVEDLCMQEIKEKKITINYCAILKRGD</sequence>
<evidence type="ECO:0000313" key="1">
    <source>
        <dbReference type="EMBL" id="OGL46121.1"/>
    </source>
</evidence>
<dbReference type="PANTHER" id="PTHR43861">
    <property type="entry name" value="TRANS-ACONITATE 2-METHYLTRANSFERASE-RELATED"/>
    <property type="match status" value="1"/>
</dbReference>
<reference evidence="1 2" key="1">
    <citation type="journal article" date="2016" name="Nat. Commun.">
        <title>Thousands of microbial genomes shed light on interconnected biogeochemical processes in an aquifer system.</title>
        <authorList>
            <person name="Anantharaman K."/>
            <person name="Brown C.T."/>
            <person name="Hug L.A."/>
            <person name="Sharon I."/>
            <person name="Castelle C.J."/>
            <person name="Probst A.J."/>
            <person name="Thomas B.C."/>
            <person name="Singh A."/>
            <person name="Wilkins M.J."/>
            <person name="Karaoz U."/>
            <person name="Brodie E.L."/>
            <person name="Williams K.H."/>
            <person name="Hubbard S.S."/>
            <person name="Banfield J.F."/>
        </authorList>
    </citation>
    <scope>NUCLEOTIDE SEQUENCE [LARGE SCALE GENOMIC DNA]</scope>
</reference>
<dbReference type="Pfam" id="PF13489">
    <property type="entry name" value="Methyltransf_23"/>
    <property type="match status" value="1"/>
</dbReference>
<protein>
    <recommendedName>
        <fullName evidence="3">Methyltransferase type 12 domain-containing protein</fullName>
    </recommendedName>
</protein>
<name>A0A1F7RXE1_9BACT</name>
<comment type="caution">
    <text evidence="1">The sequence shown here is derived from an EMBL/GenBank/DDBJ whole genome shotgun (WGS) entry which is preliminary data.</text>
</comment>
<evidence type="ECO:0008006" key="3">
    <source>
        <dbReference type="Google" id="ProtNLM"/>
    </source>
</evidence>
<dbReference type="SUPFAM" id="SSF53335">
    <property type="entry name" value="S-adenosyl-L-methionine-dependent methyltransferases"/>
    <property type="match status" value="1"/>
</dbReference>